<dbReference type="Pfam" id="PF02877">
    <property type="entry name" value="PARP_reg"/>
    <property type="match status" value="1"/>
</dbReference>
<dbReference type="RefSeq" id="XP_038059034.1">
    <property type="nucleotide sequence ID" value="XM_038203106.1"/>
</dbReference>
<feature type="compositionally biased region" description="Low complexity" evidence="9">
    <location>
        <begin position="1955"/>
        <end position="1969"/>
    </location>
</feature>
<protein>
    <recommendedName>
        <fullName evidence="8">Poly [ADP-ribose] polymerase</fullName>
        <shortName evidence="8">PARP</shortName>
        <ecNumber evidence="8">2.4.2.-</ecNumber>
    </recommendedName>
</protein>
<dbReference type="InterPro" id="IPR013694">
    <property type="entry name" value="VIT"/>
</dbReference>
<dbReference type="Pfam" id="PF08487">
    <property type="entry name" value="VIT"/>
    <property type="match status" value="1"/>
</dbReference>
<feature type="domain" description="PARP catalytic" evidence="12">
    <location>
        <begin position="394"/>
        <end position="598"/>
    </location>
</feature>
<feature type="region of interest" description="Disordered" evidence="9">
    <location>
        <begin position="2012"/>
        <end position="2268"/>
    </location>
</feature>
<evidence type="ECO:0000256" key="7">
    <source>
        <dbReference type="ARBA" id="ARBA00024347"/>
    </source>
</evidence>
<dbReference type="Pfam" id="PF16589">
    <property type="entry name" value="BRCT_2"/>
    <property type="match status" value="1"/>
</dbReference>
<evidence type="ECO:0000256" key="9">
    <source>
        <dbReference type="SAM" id="MobiDB-lite"/>
    </source>
</evidence>
<dbReference type="Pfam" id="PF26156">
    <property type="entry name" value="PARP4_MVP-ID"/>
    <property type="match status" value="1"/>
</dbReference>
<reference evidence="15" key="1">
    <citation type="submission" date="2022-11" db="UniProtKB">
        <authorList>
            <consortium name="EnsemblMetazoa"/>
        </authorList>
    </citation>
    <scope>IDENTIFICATION</scope>
</reference>
<keyword evidence="4" id="KW-0548">Nucleotidyltransferase</keyword>
<organism evidence="15 16">
    <name type="scientific">Patiria miniata</name>
    <name type="common">Bat star</name>
    <name type="synonym">Asterina miniata</name>
    <dbReference type="NCBI Taxonomy" id="46514"/>
    <lineage>
        <taxon>Eukaryota</taxon>
        <taxon>Metazoa</taxon>
        <taxon>Echinodermata</taxon>
        <taxon>Eleutherozoa</taxon>
        <taxon>Asterozoa</taxon>
        <taxon>Asteroidea</taxon>
        <taxon>Valvatacea</taxon>
        <taxon>Valvatida</taxon>
        <taxon>Asterinidae</taxon>
        <taxon>Patiria</taxon>
    </lineage>
</organism>
<evidence type="ECO:0000256" key="8">
    <source>
        <dbReference type="RuleBase" id="RU362114"/>
    </source>
</evidence>
<dbReference type="RefSeq" id="XP_038059033.1">
    <property type="nucleotide sequence ID" value="XM_038203105.1"/>
</dbReference>
<dbReference type="InterPro" id="IPR031273">
    <property type="entry name" value="PARP4"/>
</dbReference>
<comment type="similarity">
    <text evidence="7">Belongs to the ARTD/PARP family.</text>
</comment>
<feature type="compositionally biased region" description="Polar residues" evidence="9">
    <location>
        <begin position="2138"/>
        <end position="2150"/>
    </location>
</feature>
<keyword evidence="5 8" id="KW-0520">NAD</keyword>
<feature type="region of interest" description="Disordered" evidence="9">
    <location>
        <begin position="2282"/>
        <end position="2317"/>
    </location>
</feature>
<dbReference type="OrthoDB" id="1729737at2759"/>
<feature type="compositionally biased region" description="Basic and acidic residues" evidence="9">
    <location>
        <begin position="2307"/>
        <end position="2317"/>
    </location>
</feature>
<evidence type="ECO:0000259" key="10">
    <source>
        <dbReference type="PROSITE" id="PS50172"/>
    </source>
</evidence>
<dbReference type="GO" id="GO:0005634">
    <property type="term" value="C:nucleus"/>
    <property type="evidence" value="ECO:0007669"/>
    <property type="project" value="UniProtKB-SubCell"/>
</dbReference>
<evidence type="ECO:0000259" key="13">
    <source>
        <dbReference type="PROSITE" id="PS51060"/>
    </source>
</evidence>
<keyword evidence="16" id="KW-1185">Reference proteome</keyword>
<feature type="domain" description="VWFA" evidence="11">
    <location>
        <begin position="910"/>
        <end position="1090"/>
    </location>
</feature>
<feature type="compositionally biased region" description="Low complexity" evidence="9">
    <location>
        <begin position="2151"/>
        <end position="2162"/>
    </location>
</feature>
<sequence>MGIFSNCQISLDLDAIQVPFKKKQLLRKQVTSNGGVISYILTKKTTYLVASNGPKTADSYKGRTAQKQGVPIVSVSFIERCVEEGKLLDHDDFLLVGKTTSMQFSSGKITSTKTQQEPKKQMKVSSFNINKFKVWPWGSIDAPAYPEEKYEVAKSVLLQKTDVRSKDRIFYQLELHVVPDDVFNLARSSEDTEPEIAYTFRVFTHRGVLDNIMDEDSGTREVRYCSTSEEALELYSFLYQQQHNMSRSKKVASRWIGSPKYRQTQLSIGEHEDDEMSGEVASLVASLWKETLGELEDILAVDVKTLTAEKISKAESILLQIRKALDSRSDGADDDEREISIAELTQEFYSQIPHKTQQRKDIRTKSLIAKKQELCQLIKDVVSVSETTNWSQRSSVESKYRALRCHISCLPHNHPQYYDVKNLIVSTQGEKPVEILRVFAVTRPLELTSFDAKLHNSRLLFHASRPANFVGILSRGLVLPKVVVDDFGGERTDAGMLGSGIYFADSFSTSAKYSHASQARGTRLMAVNQVALGECYQTTSYKKDFTEAPEGFHSVHGVKNNGTNHSDFKDDEFAVYSTAQQRIRYVVEFTLPGDKPMLTTGPIGDSEGAVHSEDDSDSEASEEEVDKMGVVDLSDVQSIEDPLSKVQPGLLSSNDQPIPLKAVHVRARLLDLAAQVVVLQVYANDSDFPIEAKYVFPLDGQAAVCGFEAFINDKHIVGEVKEKETAHKEYKEAISKGHGAYLMDEEKPDVFTVSVGNLPPMTTVVIKITYVAELSVDGDKILFALPGSVAPWRKDAAFAQETQTDVTTVKVDTDTERSLSVHISVEMPYDIRSLESPTHPIKHKQTASKATVCLADDCRGLDDGFQLLIGLAEIHVPRMWVEKHPQDSDSQACMLTFYPEFEAEKNDQSEVVLLLDLSNSMRGGSILQEAQKVVLLTLHHLPKDWKFNIVVFGTDFEELFPQSRTKTPDTLKSARNFLQGLSASMGNTDVWRPLRAYFMLKSGALRNVFFFSDGHVSNEDATLDAVRRNCRHTRVFTFGISATANKYLLRAMSTAGAGAFEFFDSKIKSKWEGKVQAQLSKASQPVLSAVRVDWCQFDDDAPEPVQAPNHITSLFSGSRQVVYGFVPYCTQATLRANNDGKDVSTMVSTHELSITEGKILHQLTARNVIRDWEEGALATDRTQHEAKKAEQKSYIIDLSKKYSIVTQFTSFVAVEVRDKEEEHKPKTGVDVADLLSKEEVDALSYLGWQEDKSHDAPVPMTQDDKVAMMADLLEKAEMEASFSVMRAESLYEKILETVEGLPVAELDQHLLEKTAKQLKDFYGNVKRDEDMLDRARAAVHDEALVDFAMSDEGALDDYLCFSPAYSPTSPGYYMGEAPSYSSALDSYAEDDEMCMEFEEEGERFRRGFDAGEEKYAMMEDCYEAMEIRAVDAKSDADDWEDDDDYDSDSEVSENDLLEFLEEQEKLDEQLLSSMPPRTRVRGKARGGKMMFGEKKAEGLLSRDVDLAPDQSVKKTEEEYEKPKERAIMWGSAQRHRRREIPDEELKLQGNTDGITFAEPADSSLAERSPHRFPSPATGFAFSAPSPASQAAHPALQAGDPAVAEALSSSSVSTGFFTSTAPRQARASKFKSMLPPARLYKAKGVSLQGEAPTGGLFGGPSLRSGFDEGLTLGHQPPLEAGVPKPQTVTGFGGTSVAPSYGRVFGAPFSGGMFGGPSLPSGFVEGRSLGRQPPPEAGIPERQATVGFGGTSPAPSSGGLFGAPFSGGLFGGPSLHSGFDEGQTLGRQPPSEASIPEFQTQSGGLFGRPSLHSRFDEERPRGLQTRLRAGIRGHGETTLSDNLLEETSESPSSGGLFGEPVVPPVGQRPIPAFRKQIPTTSMLKGSPKPKSDAGVAPIQPPCREARKSAPQEPAKGDLLSKPPEEAAMPESFKSNSKGTVGFSDRKPQQIRLEAGGVSSGFSFGSVPQQQQTAGEFASTRKKDLSKLLGILQPEQTEPILHARSMAWPMQAANSPARLTAAPPRRFAATAAPSPPPSRNAEVSTYSASPPPPPTAFFAGIPPPPPPAHDGIAPGQPPLPLDMMRRTIQEALERFSSPSGRPPPLPHAGASSLGGLSGKATPATLGQVRQRQEMADDFASTKVSASAGQTSVTSGLFGSLQSQQSETTLHAQSLALPMQATSQSAGSPPPVPPCPRLPLPRRPPPRLPFRPRPRDLYDESPPPPPPARSRMPPPLPPPLPGKEKAPRQLGKGIQEPQLGQPAAAPLPRARHFNTKSYSALLGLESTAEIPDHARVSRSSNKESSTPVESNKVRIRQELSSDMRRNLKKDAAEVPPQFFDTIMAFGSDDAEETYTCMAADESHKPSDEGYAPAKVRGSLKKKKKKAFFAVSEDRGKDVDEEQIGKETEEIPSLQKASLIQDARSQPVVELCRMSPKMRPRGIGPKVSPKPPPLSHTKDIVSDLLGEIEISTAISAPLGFGTTESKFRKHNGDFSLEAIIKLLKHQNEDGSWELFMGIKEHVGVRLKPVKNMLKEAGVNSLGEDVALKIQKLVATYLVILYLNHFLAQSPTMSRQERERITQAVLNAERFVSQAEAEYPSLARRLELGSSWDDVCQDIFKMM</sequence>
<dbReference type="CDD" id="cd17726">
    <property type="entry name" value="BRCT_PARP4_like"/>
    <property type="match status" value="1"/>
</dbReference>
<evidence type="ECO:0000313" key="15">
    <source>
        <dbReference type="EnsemblMetazoa" id="XP_038059034.1"/>
    </source>
</evidence>
<feature type="compositionally biased region" description="Acidic residues" evidence="9">
    <location>
        <begin position="614"/>
        <end position="625"/>
    </location>
</feature>
<feature type="compositionally biased region" description="Pro residues" evidence="9">
    <location>
        <begin position="2217"/>
        <end position="2237"/>
    </location>
</feature>
<dbReference type="EC" id="2.4.2.-" evidence="8"/>
<evidence type="ECO:0000313" key="16">
    <source>
        <dbReference type="Proteomes" id="UP000887568"/>
    </source>
</evidence>
<dbReference type="Gene3D" id="3.40.50.410">
    <property type="entry name" value="von Willebrand factor, type A domain"/>
    <property type="match status" value="1"/>
</dbReference>
<proteinExistence type="inferred from homology"/>
<dbReference type="InterPro" id="IPR012317">
    <property type="entry name" value="Poly(ADP-ribose)pol_cat_dom"/>
</dbReference>
<keyword evidence="6" id="KW-0539">Nucleus</keyword>
<feature type="region of interest" description="Disordered" evidence="9">
    <location>
        <begin position="2431"/>
        <end position="2450"/>
    </location>
</feature>
<dbReference type="PROSITE" id="PS51060">
    <property type="entry name" value="PARP_ALPHA_HD"/>
    <property type="match status" value="1"/>
</dbReference>
<feature type="compositionally biased region" description="Polar residues" evidence="9">
    <location>
        <begin position="2293"/>
        <end position="2305"/>
    </location>
</feature>
<keyword evidence="3 8" id="KW-0808">Transferase</keyword>
<feature type="region of interest" description="Disordered" evidence="9">
    <location>
        <begin position="1955"/>
        <end position="1976"/>
    </location>
</feature>
<dbReference type="InterPro" id="IPR036616">
    <property type="entry name" value="Poly(ADP-ribose)pol_reg_dom_sf"/>
</dbReference>
<dbReference type="SUPFAM" id="SSF56399">
    <property type="entry name" value="ADP-ribosylation"/>
    <property type="match status" value="1"/>
</dbReference>
<name>A0A914A6B7_PATMI</name>
<feature type="compositionally biased region" description="Low complexity" evidence="9">
    <location>
        <begin position="2253"/>
        <end position="2264"/>
    </location>
</feature>
<dbReference type="GO" id="GO:0003950">
    <property type="term" value="F:NAD+ poly-ADP-ribosyltransferase activity"/>
    <property type="evidence" value="ECO:0007669"/>
    <property type="project" value="UniProtKB-UniRule"/>
</dbReference>
<dbReference type="EnsemblMetazoa" id="XM_038203106.1">
    <property type="protein sequence ID" value="XP_038059034.1"/>
    <property type="gene ID" value="LOC119730290"/>
</dbReference>
<feature type="compositionally biased region" description="Pro residues" evidence="9">
    <location>
        <begin position="2184"/>
        <end position="2207"/>
    </location>
</feature>
<dbReference type="Pfam" id="PF00644">
    <property type="entry name" value="PARP"/>
    <property type="match status" value="1"/>
</dbReference>
<dbReference type="GeneID" id="119730290"/>
<evidence type="ECO:0000259" key="12">
    <source>
        <dbReference type="PROSITE" id="PS51059"/>
    </source>
</evidence>
<dbReference type="SUPFAM" id="SSF52113">
    <property type="entry name" value="BRCT domain"/>
    <property type="match status" value="1"/>
</dbReference>
<dbReference type="InterPro" id="IPR036420">
    <property type="entry name" value="BRCT_dom_sf"/>
</dbReference>
<dbReference type="Pfam" id="PF13768">
    <property type="entry name" value="VWA_3"/>
    <property type="match status" value="1"/>
</dbReference>
<dbReference type="PANTHER" id="PTHR46530:SF1">
    <property type="entry name" value="PROTEIN MONO-ADP-RIBOSYLTRANSFERASE PARP4"/>
    <property type="match status" value="1"/>
</dbReference>
<feature type="region of interest" description="Disordered" evidence="9">
    <location>
        <begin position="598"/>
        <end position="625"/>
    </location>
</feature>
<evidence type="ECO:0000256" key="6">
    <source>
        <dbReference type="ARBA" id="ARBA00023242"/>
    </source>
</evidence>
<dbReference type="InterPro" id="IPR036465">
    <property type="entry name" value="vWFA_dom_sf"/>
</dbReference>
<dbReference type="GO" id="GO:0005737">
    <property type="term" value="C:cytoplasm"/>
    <property type="evidence" value="ECO:0007669"/>
    <property type="project" value="TreeGrafter"/>
</dbReference>
<feature type="domain" description="PARP alpha-helical" evidence="13">
    <location>
        <begin position="263"/>
        <end position="389"/>
    </location>
</feature>
<dbReference type="SUPFAM" id="SSF47587">
    <property type="entry name" value="Domain of poly(ADP-ribose) polymerase"/>
    <property type="match status" value="1"/>
</dbReference>
<feature type="region of interest" description="Disordered" evidence="9">
    <location>
        <begin position="1827"/>
        <end position="1942"/>
    </location>
</feature>
<dbReference type="PANTHER" id="PTHR46530">
    <property type="entry name" value="PROTEIN MONO-ADP-RIBOSYLTRANSFERASE PARP4"/>
    <property type="match status" value="1"/>
</dbReference>
<dbReference type="Gene3D" id="3.90.228.10">
    <property type="match status" value="1"/>
</dbReference>
<dbReference type="InterPro" id="IPR004102">
    <property type="entry name" value="Poly(ADP-ribose)pol_reg_dom"/>
</dbReference>
<dbReference type="InterPro" id="IPR002035">
    <property type="entry name" value="VWF_A"/>
</dbReference>
<accession>A0A914A6B7</accession>
<evidence type="ECO:0000259" key="11">
    <source>
        <dbReference type="PROSITE" id="PS50234"/>
    </source>
</evidence>
<feature type="region of interest" description="Disordered" evidence="9">
    <location>
        <begin position="1798"/>
        <end position="1817"/>
    </location>
</feature>
<feature type="compositionally biased region" description="Pro residues" evidence="9">
    <location>
        <begin position="2046"/>
        <end position="2065"/>
    </location>
</feature>
<evidence type="ECO:0000259" key="14">
    <source>
        <dbReference type="PROSITE" id="PS51468"/>
    </source>
</evidence>
<dbReference type="InterPro" id="IPR001357">
    <property type="entry name" value="BRCT_dom"/>
</dbReference>
<feature type="compositionally biased region" description="Basic and acidic residues" evidence="9">
    <location>
        <begin position="2080"/>
        <end position="2090"/>
    </location>
</feature>
<dbReference type="SMART" id="SM00292">
    <property type="entry name" value="BRCT"/>
    <property type="match status" value="1"/>
</dbReference>
<dbReference type="PROSITE" id="PS51059">
    <property type="entry name" value="PARP_CATALYTIC"/>
    <property type="match status" value="1"/>
</dbReference>
<dbReference type="SMART" id="SM00327">
    <property type="entry name" value="VWA"/>
    <property type="match status" value="1"/>
</dbReference>
<evidence type="ECO:0000256" key="1">
    <source>
        <dbReference type="ARBA" id="ARBA00004123"/>
    </source>
</evidence>
<evidence type="ECO:0000256" key="2">
    <source>
        <dbReference type="ARBA" id="ARBA00022676"/>
    </source>
</evidence>
<dbReference type="Gene3D" id="1.20.142.10">
    <property type="entry name" value="Poly(ADP-ribose) polymerase, regulatory domain"/>
    <property type="match status" value="1"/>
</dbReference>
<dbReference type="PROSITE" id="PS51468">
    <property type="entry name" value="VIT"/>
    <property type="match status" value="1"/>
</dbReference>
<feature type="compositionally biased region" description="Low complexity" evidence="9">
    <location>
        <begin position="2012"/>
        <end position="2029"/>
    </location>
</feature>
<dbReference type="Gene3D" id="3.40.50.10190">
    <property type="entry name" value="BRCT domain"/>
    <property type="match status" value="1"/>
</dbReference>
<dbReference type="PROSITE" id="PS50234">
    <property type="entry name" value="VWFA"/>
    <property type="match status" value="1"/>
</dbReference>
<keyword evidence="2 8" id="KW-0328">Glycosyltransferase</keyword>
<dbReference type="EnsemblMetazoa" id="XM_038203105.1">
    <property type="protein sequence ID" value="XP_038059033.1"/>
    <property type="gene ID" value="LOC119730290"/>
</dbReference>
<dbReference type="PROSITE" id="PS50172">
    <property type="entry name" value="BRCT"/>
    <property type="match status" value="1"/>
</dbReference>
<evidence type="ECO:0000256" key="3">
    <source>
        <dbReference type="ARBA" id="ARBA00022679"/>
    </source>
</evidence>
<dbReference type="SMART" id="SM00609">
    <property type="entry name" value="VIT"/>
    <property type="match status" value="1"/>
</dbReference>
<feature type="domain" description="BRCT" evidence="10">
    <location>
        <begin position="1"/>
        <end position="95"/>
    </location>
</feature>
<dbReference type="Proteomes" id="UP000887568">
    <property type="component" value="Unplaced"/>
</dbReference>
<dbReference type="InterPro" id="IPR058904">
    <property type="entry name" value="PARP4_MVP-ID"/>
</dbReference>
<dbReference type="SUPFAM" id="SSF53300">
    <property type="entry name" value="vWA-like"/>
    <property type="match status" value="1"/>
</dbReference>
<dbReference type="GO" id="GO:0016779">
    <property type="term" value="F:nucleotidyltransferase activity"/>
    <property type="evidence" value="ECO:0007669"/>
    <property type="project" value="UniProtKB-KW"/>
</dbReference>
<evidence type="ECO:0000256" key="5">
    <source>
        <dbReference type="ARBA" id="ARBA00023027"/>
    </source>
</evidence>
<evidence type="ECO:0000256" key="4">
    <source>
        <dbReference type="ARBA" id="ARBA00022695"/>
    </source>
</evidence>
<feature type="domain" description="VIT" evidence="14">
    <location>
        <begin position="644"/>
        <end position="772"/>
    </location>
</feature>
<comment type="subcellular location">
    <subcellularLocation>
        <location evidence="1">Nucleus</location>
    </subcellularLocation>
</comment>